<evidence type="ECO:0008006" key="3">
    <source>
        <dbReference type="Google" id="ProtNLM"/>
    </source>
</evidence>
<organism evidence="1 2">
    <name type="scientific">Tieghemostelium lacteum</name>
    <name type="common">Slime mold</name>
    <name type="synonym">Dictyostelium lacteum</name>
    <dbReference type="NCBI Taxonomy" id="361077"/>
    <lineage>
        <taxon>Eukaryota</taxon>
        <taxon>Amoebozoa</taxon>
        <taxon>Evosea</taxon>
        <taxon>Eumycetozoa</taxon>
        <taxon>Dictyostelia</taxon>
        <taxon>Dictyosteliales</taxon>
        <taxon>Raperosteliaceae</taxon>
        <taxon>Tieghemostelium</taxon>
    </lineage>
</organism>
<dbReference type="Gene3D" id="3.40.50.1820">
    <property type="entry name" value="alpha/beta hydrolase"/>
    <property type="match status" value="2"/>
</dbReference>
<evidence type="ECO:0000313" key="2">
    <source>
        <dbReference type="Proteomes" id="UP000076078"/>
    </source>
</evidence>
<gene>
    <name evidence="1" type="ORF">DLAC_06820</name>
</gene>
<dbReference type="Proteomes" id="UP000076078">
    <property type="component" value="Unassembled WGS sequence"/>
</dbReference>
<dbReference type="InParanoid" id="A0A151ZDH4"/>
<evidence type="ECO:0000313" key="1">
    <source>
        <dbReference type="EMBL" id="KYQ91997.1"/>
    </source>
</evidence>
<dbReference type="EMBL" id="LODT01000031">
    <property type="protein sequence ID" value="KYQ91997.1"/>
    <property type="molecule type" value="Genomic_DNA"/>
</dbReference>
<dbReference type="AlphaFoldDB" id="A0A151ZDH4"/>
<proteinExistence type="predicted"/>
<comment type="caution">
    <text evidence="1">The sequence shown here is derived from an EMBL/GenBank/DDBJ whole genome shotgun (WGS) entry which is preliminary data.</text>
</comment>
<reference evidence="1 2" key="1">
    <citation type="submission" date="2015-12" db="EMBL/GenBank/DDBJ databases">
        <title>Dictyostelia acquired genes for synthesis and detection of signals that induce cell-type specialization by lateral gene transfer from prokaryotes.</title>
        <authorList>
            <person name="Gloeckner G."/>
            <person name="Schaap P."/>
        </authorList>
    </citation>
    <scope>NUCLEOTIDE SEQUENCE [LARGE SCALE GENOMIC DNA]</scope>
    <source>
        <strain evidence="1 2">TK</strain>
    </source>
</reference>
<protein>
    <recommendedName>
        <fullName evidence="3">Peptidase S9 prolyl oligopeptidase catalytic domain-containing protein</fullName>
    </recommendedName>
</protein>
<accession>A0A151ZDH4</accession>
<dbReference type="OrthoDB" id="408631at2759"/>
<dbReference type="InterPro" id="IPR029058">
    <property type="entry name" value="AB_hydrolase_fold"/>
</dbReference>
<name>A0A151ZDH4_TIELA</name>
<dbReference type="SUPFAM" id="SSF53474">
    <property type="entry name" value="alpha/beta-Hydrolases"/>
    <property type="match status" value="2"/>
</dbReference>
<sequence>MSKVLFTGLPNFVTYGKWNSTRYPFIILAIQSPDKSQIASLVTQVIPSLPDFNKFDLSRIYLIGEGKGAASCYEYLGSSATAAHSIAAMITTNPANPNLVGSQYQTIGTERIPIWNLVGSEDQWTQYSQDLTNLLNSQYYQQPIVRNQYVPYYTHFYTFELFDMYSLIGNYIDMYTWLLQYKSTSRPAIYPTLLKKYVTTSSNLKYSYFEYKPNLPSQQGQKIPVIIYFHGGDSDGNGSPIQLDRIIYGSLPSYLSNGQINSSTFPFLVLAPQCENKNTPFWDTAIPIFDDLVQRYSSLIDPQRLYVAGQGRGGLGVTYLYSTQARANLIAAAIIVRVYDYCNNTIATVMSQTPTSKLWFYTNSGDPYSWSNFTTSWIDCLQSKGTNPKTTIINNNSDDSIFTAFNPQNTDNLYTWYLNNPKQ</sequence>
<keyword evidence="2" id="KW-1185">Reference proteome</keyword>